<dbReference type="GO" id="GO:0043819">
    <property type="term" value="F:precorrin-6A synthase (deacetylating) activity"/>
    <property type="evidence" value="ECO:0007669"/>
    <property type="project" value="InterPro"/>
</dbReference>
<keyword evidence="3" id="KW-0489">Methyltransferase</keyword>
<dbReference type="GO" id="GO:0032259">
    <property type="term" value="P:methylation"/>
    <property type="evidence" value="ECO:0007669"/>
    <property type="project" value="UniProtKB-KW"/>
</dbReference>
<evidence type="ECO:0000313" key="8">
    <source>
        <dbReference type="Proteomes" id="UP000287177"/>
    </source>
</evidence>
<evidence type="ECO:0000256" key="4">
    <source>
        <dbReference type="ARBA" id="ARBA00022679"/>
    </source>
</evidence>
<dbReference type="InterPro" id="IPR035996">
    <property type="entry name" value="4pyrrol_Methylase_sf"/>
</dbReference>
<sequence length="257" mass="28174">MTRRIHVIGIGAGDPDYVTAQAVAALNDTQVFFAMDKGDAKDELVALRRLICERFIREPGYRFVTLTDPPRNRLAPDSPTYRKAVADWHAARARVWASAIESELGPDGVGAFLAWGDPSLYDSTLRILDAVAREVDFEYDVIPGVTAIQALTARHRIPLNDVGEPVLITTGRQLREQGLSGSAVVMLDADCAFRSCPPATRIWWGAYLGTPDEMLVAGTVGEVGDQIAQTRAAARARHGWIMDTYLLRPADRTRLTG</sequence>
<dbReference type="GO" id="GO:0009236">
    <property type="term" value="P:cobalamin biosynthetic process"/>
    <property type="evidence" value="ECO:0007669"/>
    <property type="project" value="UniProtKB-KW"/>
</dbReference>
<keyword evidence="8" id="KW-1185">Reference proteome</keyword>
<gene>
    <name evidence="7" type="ORF">MELE44368_18810</name>
</gene>
<dbReference type="Gene3D" id="3.40.1010.10">
    <property type="entry name" value="Cobalt-precorrin-4 Transmethylase, Domain 1"/>
    <property type="match status" value="1"/>
</dbReference>
<dbReference type="EMBL" id="ATDN01000014">
    <property type="protein sequence ID" value="RWA20250.1"/>
    <property type="molecule type" value="Genomic_DNA"/>
</dbReference>
<dbReference type="InterPro" id="IPR014777">
    <property type="entry name" value="4pyrrole_Mease_sub1"/>
</dbReference>
<dbReference type="SUPFAM" id="SSF53790">
    <property type="entry name" value="Tetrapyrrole methylase"/>
    <property type="match status" value="1"/>
</dbReference>
<evidence type="ECO:0000313" key="7">
    <source>
        <dbReference type="EMBL" id="RWA20250.1"/>
    </source>
</evidence>
<evidence type="ECO:0000256" key="3">
    <source>
        <dbReference type="ARBA" id="ARBA00022603"/>
    </source>
</evidence>
<dbReference type="PANTHER" id="PTHR43467">
    <property type="entry name" value="COBALT-PRECORRIN-2 C(20)-METHYLTRANSFERASE"/>
    <property type="match status" value="1"/>
</dbReference>
<organism evidence="7 8">
    <name type="scientific">Mycolicibacterium elephantis DSM 44368</name>
    <dbReference type="NCBI Taxonomy" id="1335622"/>
    <lineage>
        <taxon>Bacteria</taxon>
        <taxon>Bacillati</taxon>
        <taxon>Actinomycetota</taxon>
        <taxon>Actinomycetes</taxon>
        <taxon>Mycobacteriales</taxon>
        <taxon>Mycobacteriaceae</taxon>
        <taxon>Mycolicibacterium</taxon>
    </lineage>
</organism>
<protein>
    <submittedName>
        <fullName evidence="7">Precorrin 6A synthase</fullName>
    </submittedName>
</protein>
<keyword evidence="2" id="KW-0169">Cobalamin biosynthesis</keyword>
<dbReference type="CDD" id="cd11643">
    <property type="entry name" value="Precorrin-6A-synthase"/>
    <property type="match status" value="1"/>
</dbReference>
<reference evidence="7 8" key="1">
    <citation type="submission" date="2013-06" db="EMBL/GenBank/DDBJ databases">
        <title>The draft sequence of the Mycobacterium elephantis genome.</title>
        <authorList>
            <person name="Pettersson F.B."/>
            <person name="Das S."/>
            <person name="Dasgupta S."/>
            <person name="Bhattacharya A."/>
            <person name="Kirsebom L.A."/>
        </authorList>
    </citation>
    <scope>NUCLEOTIDE SEQUENCE [LARGE SCALE GENOMIC DNA]</scope>
    <source>
        <strain evidence="7 8">DSM 44368</strain>
    </source>
</reference>
<accession>A0A439DUJ6</accession>
<keyword evidence="5" id="KW-0949">S-adenosyl-L-methionine</keyword>
<comment type="caution">
    <text evidence="7">The sequence shown here is derived from an EMBL/GenBank/DDBJ whole genome shotgun (WGS) entry which is preliminary data.</text>
</comment>
<dbReference type="Proteomes" id="UP000287177">
    <property type="component" value="Unassembled WGS sequence"/>
</dbReference>
<dbReference type="InterPro" id="IPR000878">
    <property type="entry name" value="4pyrrol_Mease"/>
</dbReference>
<name>A0A439DUJ6_9MYCO</name>
<evidence type="ECO:0000259" key="6">
    <source>
        <dbReference type="Pfam" id="PF00590"/>
    </source>
</evidence>
<evidence type="ECO:0000256" key="2">
    <source>
        <dbReference type="ARBA" id="ARBA00022573"/>
    </source>
</evidence>
<dbReference type="NCBIfam" id="TIGR02434">
    <property type="entry name" value="CobF"/>
    <property type="match status" value="1"/>
</dbReference>
<dbReference type="Pfam" id="PF00590">
    <property type="entry name" value="TP_methylase"/>
    <property type="match status" value="1"/>
</dbReference>
<dbReference type="InterPro" id="IPR014776">
    <property type="entry name" value="4pyrrole_Mease_sub2"/>
</dbReference>
<dbReference type="InterPro" id="IPR012797">
    <property type="entry name" value="CobF"/>
</dbReference>
<feature type="domain" description="Tetrapyrrole methylase" evidence="6">
    <location>
        <begin position="4"/>
        <end position="223"/>
    </location>
</feature>
<evidence type="ECO:0000256" key="5">
    <source>
        <dbReference type="ARBA" id="ARBA00022691"/>
    </source>
</evidence>
<proteinExistence type="predicted"/>
<dbReference type="Gene3D" id="3.30.950.10">
    <property type="entry name" value="Methyltransferase, Cobalt-precorrin-4 Transmethylase, Domain 2"/>
    <property type="match status" value="1"/>
</dbReference>
<comment type="pathway">
    <text evidence="1">Cofactor biosynthesis; adenosylcobalamin biosynthesis.</text>
</comment>
<dbReference type="RefSeq" id="WP_128108685.1">
    <property type="nucleotide sequence ID" value="NZ_ATDN01000014.1"/>
</dbReference>
<keyword evidence="4" id="KW-0808">Transferase</keyword>
<dbReference type="AlphaFoldDB" id="A0A439DUJ6"/>
<dbReference type="PIRSF" id="PIRSF036525">
    <property type="entry name" value="CobF"/>
    <property type="match status" value="1"/>
</dbReference>
<dbReference type="PANTHER" id="PTHR43467:SF1">
    <property type="entry name" value="PRECORRIN-6A SYNTHASE [DEACETYLATING]"/>
    <property type="match status" value="1"/>
</dbReference>
<evidence type="ECO:0000256" key="1">
    <source>
        <dbReference type="ARBA" id="ARBA00004953"/>
    </source>
</evidence>